<comment type="caution">
    <text evidence="3">The sequence shown here is derived from an EMBL/GenBank/DDBJ whole genome shotgun (WGS) entry which is preliminary data.</text>
</comment>
<reference evidence="3 4" key="1">
    <citation type="journal article" date="2015" name="Sci. Rep.">
        <title>Genome of the facultative scuticociliatosis pathogen Pseudocohnilembus persalinus provides insight into its virulence through horizontal gene transfer.</title>
        <authorList>
            <person name="Xiong J."/>
            <person name="Wang G."/>
            <person name="Cheng J."/>
            <person name="Tian M."/>
            <person name="Pan X."/>
            <person name="Warren A."/>
            <person name="Jiang C."/>
            <person name="Yuan D."/>
            <person name="Miao W."/>
        </authorList>
    </citation>
    <scope>NUCLEOTIDE SEQUENCE [LARGE SCALE GENOMIC DNA]</scope>
    <source>
        <strain evidence="3">36N120E</strain>
    </source>
</reference>
<gene>
    <name evidence="3" type="ORF">PPERSA_06282</name>
</gene>
<dbReference type="Pfam" id="PF04403">
    <property type="entry name" value="PqiA"/>
    <property type="match status" value="2"/>
</dbReference>
<sequence length="653" mass="75271">MEQQYQIQKQRQKQQKQLEKTMVHEQKEQMQIINDEQNNQENKINSPVQSQNDLNSGTLSQQELKNTQNNNSIKTKPNHIYQKQQKYSKYVNDNNNKKNKYENSHYVNMDDLQDEQLMEHSSIFTNKNIGIVPRIIIPVILILIFALFLSSDLTSIGVFGYQLHYGKHLQTEIKTLKGFSMFETVQEQWRAGIYPLAIMIILFSGVWPFMKIVGLFCVWFTSTKIVSYKSREKILVILDALGKWSFFDSIIMLILIDALHMHIDLPTPLLKTRIQLGMVADYGFFAFYSATMLSLLITHVEIYYHRQTINNDRVKKILESYSRKQSIVNQNVKMSFNKHSFNSQSKNECAQNNIQGHLTEIDNQTLISTNSENTQSQTEQQIYNEKIIQQKENKKEKESGIIIQDKKKRTIYTILLILCLILLVSGVLVKSVSFEVLGLVGYLLGPDQANQSYSIYDIGTHLPQNTVASFMIYLVQVVFYVTNLIIPVLFLLLLLILFLFPEKIKLKYQLNIFVWIEILYAWSSIDVVVVAIVLSIIEIKQFMLFLVGDSCIGINEVLEILDKQDILKLPGGPVCFDASTRLDIGCILLFGASFFFIILGTCILRSLQGNIDSKLHVDDVIRKQSEINQQNLSMLLEYNPNIVKGEVNKPLLM</sequence>
<feature type="compositionally biased region" description="Basic and acidic residues" evidence="1">
    <location>
        <begin position="16"/>
        <end position="27"/>
    </location>
</feature>
<keyword evidence="2" id="KW-0812">Transmembrane</keyword>
<dbReference type="OrthoDB" id="422471at2759"/>
<feature type="region of interest" description="Disordered" evidence="1">
    <location>
        <begin position="1"/>
        <end position="27"/>
    </location>
</feature>
<accession>A0A0V0QVM3</accession>
<dbReference type="InParanoid" id="A0A0V0QVM3"/>
<feature type="transmembrane region" description="Helical" evidence="2">
    <location>
        <begin position="512"/>
        <end position="537"/>
    </location>
</feature>
<feature type="transmembrane region" description="Helical" evidence="2">
    <location>
        <begin position="411"/>
        <end position="429"/>
    </location>
</feature>
<name>A0A0V0QVM3_PSEPJ</name>
<feature type="transmembrane region" description="Helical" evidence="2">
    <location>
        <begin position="241"/>
        <end position="263"/>
    </location>
</feature>
<dbReference type="Proteomes" id="UP000054937">
    <property type="component" value="Unassembled WGS sequence"/>
</dbReference>
<proteinExistence type="predicted"/>
<feature type="transmembrane region" description="Helical" evidence="2">
    <location>
        <begin position="131"/>
        <end position="149"/>
    </location>
</feature>
<organism evidence="3 4">
    <name type="scientific">Pseudocohnilembus persalinus</name>
    <name type="common">Ciliate</name>
    <dbReference type="NCBI Taxonomy" id="266149"/>
    <lineage>
        <taxon>Eukaryota</taxon>
        <taxon>Sar</taxon>
        <taxon>Alveolata</taxon>
        <taxon>Ciliophora</taxon>
        <taxon>Intramacronucleata</taxon>
        <taxon>Oligohymenophorea</taxon>
        <taxon>Scuticociliatia</taxon>
        <taxon>Philasterida</taxon>
        <taxon>Pseudocohnilembidae</taxon>
        <taxon>Pseudocohnilembus</taxon>
    </lineage>
</organism>
<keyword evidence="2" id="KW-0472">Membrane</keyword>
<feature type="transmembrane region" description="Helical" evidence="2">
    <location>
        <begin position="283"/>
        <end position="304"/>
    </location>
</feature>
<dbReference type="EMBL" id="LDAU01000097">
    <property type="protein sequence ID" value="KRX06311.1"/>
    <property type="molecule type" value="Genomic_DNA"/>
</dbReference>
<feature type="transmembrane region" description="Helical" evidence="2">
    <location>
        <begin position="193"/>
        <end position="220"/>
    </location>
</feature>
<dbReference type="AlphaFoldDB" id="A0A0V0QVM3"/>
<evidence type="ECO:0000256" key="2">
    <source>
        <dbReference type="SAM" id="Phobius"/>
    </source>
</evidence>
<dbReference type="InterPro" id="IPR007498">
    <property type="entry name" value="PqiA-like"/>
</dbReference>
<protein>
    <recommendedName>
        <fullName evidence="5">Transmembrane protein</fullName>
    </recommendedName>
</protein>
<dbReference type="PANTHER" id="PTHR34730">
    <property type="entry name" value="UNNAMED PRODUCT"/>
    <property type="match status" value="1"/>
</dbReference>
<evidence type="ECO:0008006" key="5">
    <source>
        <dbReference type="Google" id="ProtNLM"/>
    </source>
</evidence>
<evidence type="ECO:0000313" key="4">
    <source>
        <dbReference type="Proteomes" id="UP000054937"/>
    </source>
</evidence>
<feature type="transmembrane region" description="Helical" evidence="2">
    <location>
        <begin position="582"/>
        <end position="604"/>
    </location>
</feature>
<keyword evidence="4" id="KW-1185">Reference proteome</keyword>
<evidence type="ECO:0000256" key="1">
    <source>
        <dbReference type="SAM" id="MobiDB-lite"/>
    </source>
</evidence>
<keyword evidence="2" id="KW-1133">Transmembrane helix</keyword>
<dbReference type="PANTHER" id="PTHR34730:SF1">
    <property type="entry name" value="PARAQUAT-INDUCIBLE PROTEIN A"/>
    <property type="match status" value="1"/>
</dbReference>
<evidence type="ECO:0000313" key="3">
    <source>
        <dbReference type="EMBL" id="KRX06311.1"/>
    </source>
</evidence>
<dbReference type="OMA" id="ANDDINQ"/>
<feature type="transmembrane region" description="Helical" evidence="2">
    <location>
        <begin position="470"/>
        <end position="500"/>
    </location>
</feature>